<organism evidence="11 12">
    <name type="scientific">Pythium oligandrum</name>
    <name type="common">Mycoparasitic fungus</name>
    <dbReference type="NCBI Taxonomy" id="41045"/>
    <lineage>
        <taxon>Eukaryota</taxon>
        <taxon>Sar</taxon>
        <taxon>Stramenopiles</taxon>
        <taxon>Oomycota</taxon>
        <taxon>Peronosporomycetes</taxon>
        <taxon>Pythiales</taxon>
        <taxon>Pythiaceae</taxon>
        <taxon>Pythium</taxon>
    </lineage>
</organism>
<dbReference type="CDD" id="cd00139">
    <property type="entry name" value="PIPKc"/>
    <property type="match status" value="1"/>
</dbReference>
<evidence type="ECO:0000256" key="1">
    <source>
        <dbReference type="ARBA" id="ARBA00004141"/>
    </source>
</evidence>
<feature type="transmembrane region" description="Helical" evidence="7">
    <location>
        <begin position="298"/>
        <end position="322"/>
    </location>
</feature>
<dbReference type="InterPro" id="IPR027484">
    <property type="entry name" value="PInositol-4-P-5-kinase_N"/>
</dbReference>
<evidence type="ECO:0000256" key="6">
    <source>
        <dbReference type="SAM" id="MobiDB-lite"/>
    </source>
</evidence>
<dbReference type="PROSITE" id="PS50261">
    <property type="entry name" value="G_PROTEIN_RECEP_F2_4"/>
    <property type="match status" value="1"/>
</dbReference>
<dbReference type="Pfam" id="PF00002">
    <property type="entry name" value="7tm_2"/>
    <property type="match status" value="1"/>
</dbReference>
<feature type="compositionally biased region" description="Basic and acidic residues" evidence="6">
    <location>
        <begin position="92"/>
        <end position="103"/>
    </location>
</feature>
<feature type="transmembrane region" description="Helical" evidence="7">
    <location>
        <begin position="258"/>
        <end position="277"/>
    </location>
</feature>
<feature type="transmembrane region" description="Helical" evidence="7">
    <location>
        <begin position="420"/>
        <end position="443"/>
    </location>
</feature>
<dbReference type="GO" id="GO:0005886">
    <property type="term" value="C:plasma membrane"/>
    <property type="evidence" value="ECO:0007669"/>
    <property type="project" value="TreeGrafter"/>
</dbReference>
<dbReference type="GO" id="GO:0004930">
    <property type="term" value="F:G protein-coupled receptor activity"/>
    <property type="evidence" value="ECO:0007669"/>
    <property type="project" value="InterPro"/>
</dbReference>
<dbReference type="PROSITE" id="PS50262">
    <property type="entry name" value="G_PROTEIN_RECEP_F1_2"/>
    <property type="match status" value="1"/>
</dbReference>
<dbReference type="Gene3D" id="3.30.800.10">
    <property type="entry name" value="Phosphatidylinositol Phosphate Kinase II Beta"/>
    <property type="match status" value="1"/>
</dbReference>
<dbReference type="InterPro" id="IPR002498">
    <property type="entry name" value="PInositol-4-P-4/5-kinase_core"/>
</dbReference>
<feature type="domain" description="PIPK" evidence="10">
    <location>
        <begin position="460"/>
        <end position="842"/>
    </location>
</feature>
<dbReference type="SUPFAM" id="SSF81321">
    <property type="entry name" value="Family A G protein-coupled receptor-like"/>
    <property type="match status" value="1"/>
</dbReference>
<keyword evidence="2 7" id="KW-0812">Transmembrane</keyword>
<dbReference type="PANTHER" id="PTHR23086:SF8">
    <property type="entry name" value="PHOSPHATIDYLINOSITOL 5-PHOSPHATE 4-KINASE, ISOFORM A"/>
    <property type="match status" value="1"/>
</dbReference>
<keyword evidence="3 7" id="KW-1133">Transmembrane helix</keyword>
<reference evidence="11" key="1">
    <citation type="submission" date="2019-03" db="EMBL/GenBank/DDBJ databases">
        <title>Long read genome sequence of the mycoparasitic Pythium oligandrum ATCC 38472 isolated from sugarbeet rhizosphere.</title>
        <authorList>
            <person name="Gaulin E."/>
        </authorList>
    </citation>
    <scope>NUCLEOTIDE SEQUENCE</scope>
    <source>
        <strain evidence="11">ATCC 38472_TT</strain>
    </source>
</reference>
<name>A0A8K1C2K9_PYTOL</name>
<keyword evidence="4 7" id="KW-0472">Membrane</keyword>
<dbReference type="GO" id="GO:0007166">
    <property type="term" value="P:cell surface receptor signaling pathway"/>
    <property type="evidence" value="ECO:0007669"/>
    <property type="project" value="InterPro"/>
</dbReference>
<dbReference type="OrthoDB" id="70770at2759"/>
<protein>
    <recommendedName>
        <fullName evidence="13">PIPK domain-containing protein</fullName>
    </recommendedName>
</protein>
<feature type="compositionally biased region" description="Polar residues" evidence="6">
    <location>
        <begin position="22"/>
        <end position="31"/>
    </location>
</feature>
<sequence length="906" mass="102199">MSAQRGAPHDLHPAAVSPLTIPDQSDISSDFDSVDASPLPMLMADSAFAAVRTDEKDREDDDLDDVQGVDMLRQPSTVHRSLLQEPSSAPARDAKSDTKEDEGAAIRTEDVAVAVRSSRSRYRVSSVDKAIRNLLYLLKPTSPVLDSQIYLTVGAITTSFLFAAFSIVFRLEIYDITRMNSGLLFGSIGSLVMCSFIIVMYWRTKWYRRHMHILLFNLALCEFGLALSFLLEPAWRLVDAGINDNYYNCTWLSTLREYLIMYSTVWSTCMAIDLYYLMTDPFTSPRLNRRKYRVLSQLFASVAAITMAQFNAFNAPVAVGNFCWVGAKREAQNSSNLDGNTGIWLFIIAPVAISMGINIYVTFISYNRFRDGLAASLKNRHVLLREGFLTTITFIVYSALLWGVYGGYWLASSSSIQSEILSVLFAFLLSYRGSVAFILWCLYKKPSTGDETPSADDEEGEDAVRPQMNLTLLEEVVQFTTEGIAQAVRIHTNEAISTSSRTFTLRAPSSRVSRWGEIKFTDYHPDLFARLRECFGIDNDAFLSSLARCTTPKVSEGASGSFMFYSKDRSFIVKSLTTGESAFLHSFLERYVAYMTSHQDTFLTRFLGSYCILFYGQRTHFVVMENVFDVQHGISIHQRYDIKGSWVDRNATKIKYGAETTCRHCNLAFRCGVGRNVCPNRAGAHEPNVVLKDMDLTTKLRFGPVEGKRLLKQLKRDSDFLCDQGIMDYSLLLGVIEVSYQVNQQNILTRDGSVFLDKLVTETSDVPGRVKQSAQCLRTSEVVIGPGFYYIGIIDILQTWNMSKRIERFMKTVLFRKDPDGISAMPPKAYRTRFHKKLDEIIHLGHNVVATPKNSSHYSHFSRNNSLQRMTAIALRGVPSFRLDAERKETETEEDSGLTGNIRSSH</sequence>
<proteinExistence type="predicted"/>
<evidence type="ECO:0000256" key="5">
    <source>
        <dbReference type="PROSITE-ProRule" id="PRU00781"/>
    </source>
</evidence>
<evidence type="ECO:0000256" key="4">
    <source>
        <dbReference type="ARBA" id="ARBA00023136"/>
    </source>
</evidence>
<keyword evidence="5" id="KW-0067">ATP-binding</keyword>
<dbReference type="PANTHER" id="PTHR23086">
    <property type="entry name" value="PHOSPHATIDYLINOSITOL-4-PHOSPHATE 5-KINASE"/>
    <property type="match status" value="1"/>
</dbReference>
<dbReference type="GO" id="GO:0046854">
    <property type="term" value="P:phosphatidylinositol phosphate biosynthetic process"/>
    <property type="evidence" value="ECO:0007669"/>
    <property type="project" value="TreeGrafter"/>
</dbReference>
<dbReference type="InterPro" id="IPR023610">
    <property type="entry name" value="PInositol-4/5-P-5/4-kinase"/>
</dbReference>
<dbReference type="SMART" id="SM00330">
    <property type="entry name" value="PIPKc"/>
    <property type="match status" value="1"/>
</dbReference>
<comment type="caution">
    <text evidence="11">The sequence shown here is derived from an EMBL/GenBank/DDBJ whole genome shotgun (WGS) entry which is preliminary data.</text>
</comment>
<feature type="region of interest" description="Disordered" evidence="6">
    <location>
        <begin position="50"/>
        <end position="103"/>
    </location>
</feature>
<evidence type="ECO:0000259" key="8">
    <source>
        <dbReference type="PROSITE" id="PS50261"/>
    </source>
</evidence>
<accession>A0A8K1C2K9</accession>
<feature type="transmembrane region" description="Helical" evidence="7">
    <location>
        <begin position="342"/>
        <end position="366"/>
    </location>
</feature>
<evidence type="ECO:0000313" key="12">
    <source>
        <dbReference type="Proteomes" id="UP000794436"/>
    </source>
</evidence>
<feature type="domain" description="G-protein coupled receptors family 1 profile" evidence="9">
    <location>
        <begin position="193"/>
        <end position="440"/>
    </location>
</feature>
<feature type="transmembrane region" description="Helical" evidence="7">
    <location>
        <begin position="149"/>
        <end position="171"/>
    </location>
</feature>
<dbReference type="AlphaFoldDB" id="A0A8K1C2K9"/>
<evidence type="ECO:0000256" key="7">
    <source>
        <dbReference type="SAM" id="Phobius"/>
    </source>
</evidence>
<dbReference type="Gene3D" id="1.20.1070.10">
    <property type="entry name" value="Rhodopsin 7-helix transmembrane proteins"/>
    <property type="match status" value="1"/>
</dbReference>
<evidence type="ECO:0000259" key="10">
    <source>
        <dbReference type="PROSITE" id="PS51455"/>
    </source>
</evidence>
<keyword evidence="5" id="KW-0547">Nucleotide-binding</keyword>
<dbReference type="InterPro" id="IPR027483">
    <property type="entry name" value="PInositol-4-P-4/5-kinase_C_sf"/>
</dbReference>
<dbReference type="SUPFAM" id="SSF56104">
    <property type="entry name" value="SAICAR synthase-like"/>
    <property type="match status" value="1"/>
</dbReference>
<feature type="compositionally biased region" description="Polar residues" evidence="6">
    <location>
        <begin position="74"/>
        <end position="87"/>
    </location>
</feature>
<dbReference type="PROSITE" id="PS51455">
    <property type="entry name" value="PIPK"/>
    <property type="match status" value="1"/>
</dbReference>
<evidence type="ECO:0008006" key="13">
    <source>
        <dbReference type="Google" id="ProtNLM"/>
    </source>
</evidence>
<dbReference type="InterPro" id="IPR017452">
    <property type="entry name" value="GPCR_Rhodpsn_7TM"/>
</dbReference>
<evidence type="ECO:0000256" key="2">
    <source>
        <dbReference type="ARBA" id="ARBA00022692"/>
    </source>
</evidence>
<evidence type="ECO:0000313" key="11">
    <source>
        <dbReference type="EMBL" id="TMW55223.1"/>
    </source>
</evidence>
<feature type="region of interest" description="Disordered" evidence="6">
    <location>
        <begin position="884"/>
        <end position="906"/>
    </location>
</feature>
<gene>
    <name evidence="11" type="ORF">Poli38472_013114</name>
</gene>
<dbReference type="EMBL" id="SPLM01000148">
    <property type="protein sequence ID" value="TMW55223.1"/>
    <property type="molecule type" value="Genomic_DNA"/>
</dbReference>
<keyword evidence="5" id="KW-0418">Kinase</keyword>
<feature type="region of interest" description="Disordered" evidence="6">
    <location>
        <begin position="1"/>
        <end position="36"/>
    </location>
</feature>
<evidence type="ECO:0000256" key="3">
    <source>
        <dbReference type="ARBA" id="ARBA00022989"/>
    </source>
</evidence>
<dbReference type="Proteomes" id="UP000794436">
    <property type="component" value="Unassembled WGS sequence"/>
</dbReference>
<evidence type="ECO:0000259" key="9">
    <source>
        <dbReference type="PROSITE" id="PS50262"/>
    </source>
</evidence>
<keyword evidence="12" id="KW-1185">Reference proteome</keyword>
<feature type="transmembrane region" description="Helical" evidence="7">
    <location>
        <begin position="387"/>
        <end position="408"/>
    </location>
</feature>
<feature type="transmembrane region" description="Helical" evidence="7">
    <location>
        <begin position="183"/>
        <end position="202"/>
    </location>
</feature>
<dbReference type="GO" id="GO:0005524">
    <property type="term" value="F:ATP binding"/>
    <property type="evidence" value="ECO:0007669"/>
    <property type="project" value="UniProtKB-UniRule"/>
</dbReference>
<feature type="domain" description="G-protein coupled receptors family 2 profile 2" evidence="8">
    <location>
        <begin position="176"/>
        <end position="444"/>
    </location>
</feature>
<feature type="transmembrane region" description="Helical" evidence="7">
    <location>
        <begin position="214"/>
        <end position="238"/>
    </location>
</feature>
<dbReference type="GO" id="GO:0016308">
    <property type="term" value="F:1-phosphatidylinositol-4-phosphate 5-kinase activity"/>
    <property type="evidence" value="ECO:0007669"/>
    <property type="project" value="TreeGrafter"/>
</dbReference>
<feature type="compositionally biased region" description="Acidic residues" evidence="6">
    <location>
        <begin position="57"/>
        <end position="67"/>
    </location>
</feature>
<keyword evidence="5" id="KW-0808">Transferase</keyword>
<dbReference type="InterPro" id="IPR017981">
    <property type="entry name" value="GPCR_2-like_7TM"/>
</dbReference>
<dbReference type="InterPro" id="IPR000832">
    <property type="entry name" value="GPCR_2_secretin-like"/>
</dbReference>
<comment type="subcellular location">
    <subcellularLocation>
        <location evidence="1">Membrane</location>
        <topology evidence="1">Multi-pass membrane protein</topology>
    </subcellularLocation>
</comment>
<dbReference type="Pfam" id="PF01504">
    <property type="entry name" value="PIP5K"/>
    <property type="match status" value="1"/>
</dbReference>
<dbReference type="Gene3D" id="3.30.810.10">
    <property type="entry name" value="2-Layer Sandwich"/>
    <property type="match status" value="1"/>
</dbReference>